<dbReference type="AlphaFoldDB" id="A0A4P7N8Z4"/>
<sequence length="73" mass="8394">MYGVDSAIRKQVFKYLAALIHLLLSQPIIQHDLVMYKEKAKDFKKSKTNDPAEARTQDLERTLQGETCNVKLT</sequence>
<gene>
    <name evidence="1" type="ORF">PoMZ_04158</name>
</gene>
<reference evidence="1 2" key="1">
    <citation type="journal article" date="2019" name="Mol. Biol. Evol.">
        <title>Blast fungal genomes show frequent chromosomal changes, gene gains and losses, and effector gene turnover.</title>
        <authorList>
            <person name="Gomez Luciano L.B."/>
            <person name="Jason Tsai I."/>
            <person name="Chuma I."/>
            <person name="Tosa Y."/>
            <person name="Chen Y.H."/>
            <person name="Li J.Y."/>
            <person name="Li M.Y."/>
            <person name="Jade Lu M.Y."/>
            <person name="Nakayashiki H."/>
            <person name="Li W.H."/>
        </authorList>
    </citation>
    <scope>NUCLEOTIDE SEQUENCE [LARGE SCALE GENOMIC DNA]</scope>
    <source>
        <strain evidence="1">MZ5-1-6</strain>
    </source>
</reference>
<dbReference type="Proteomes" id="UP000294847">
    <property type="component" value="Chromosome 3"/>
</dbReference>
<protein>
    <submittedName>
        <fullName evidence="1">Uncharacterized protein</fullName>
    </submittedName>
</protein>
<name>A0A4P7N8Z4_PYROR</name>
<organism evidence="1 2">
    <name type="scientific">Pyricularia oryzae</name>
    <name type="common">Rice blast fungus</name>
    <name type="synonym">Magnaporthe oryzae</name>
    <dbReference type="NCBI Taxonomy" id="318829"/>
    <lineage>
        <taxon>Eukaryota</taxon>
        <taxon>Fungi</taxon>
        <taxon>Dikarya</taxon>
        <taxon>Ascomycota</taxon>
        <taxon>Pezizomycotina</taxon>
        <taxon>Sordariomycetes</taxon>
        <taxon>Sordariomycetidae</taxon>
        <taxon>Magnaporthales</taxon>
        <taxon>Pyriculariaceae</taxon>
        <taxon>Pyricularia</taxon>
    </lineage>
</organism>
<accession>A0A4P7N8Z4</accession>
<evidence type="ECO:0000313" key="2">
    <source>
        <dbReference type="Proteomes" id="UP000294847"/>
    </source>
</evidence>
<proteinExistence type="predicted"/>
<dbReference type="EMBL" id="CP034206">
    <property type="protein sequence ID" value="QBZ59197.1"/>
    <property type="molecule type" value="Genomic_DNA"/>
</dbReference>
<evidence type="ECO:0000313" key="1">
    <source>
        <dbReference type="EMBL" id="QBZ59197.1"/>
    </source>
</evidence>